<keyword evidence="2" id="KW-1185">Reference proteome</keyword>
<evidence type="ECO:0000313" key="1">
    <source>
        <dbReference type="EMBL" id="KIL55697.1"/>
    </source>
</evidence>
<dbReference type="AlphaFoldDB" id="A0A0C2W3L5"/>
<organism evidence="1 2">
    <name type="scientific">Amanita muscaria (strain Koide BX008)</name>
    <dbReference type="NCBI Taxonomy" id="946122"/>
    <lineage>
        <taxon>Eukaryota</taxon>
        <taxon>Fungi</taxon>
        <taxon>Dikarya</taxon>
        <taxon>Basidiomycota</taxon>
        <taxon>Agaricomycotina</taxon>
        <taxon>Agaricomycetes</taxon>
        <taxon>Agaricomycetidae</taxon>
        <taxon>Agaricales</taxon>
        <taxon>Pluteineae</taxon>
        <taxon>Amanitaceae</taxon>
        <taxon>Amanita</taxon>
    </lineage>
</organism>
<dbReference type="HOGENOM" id="CLU_087375_0_0_1"/>
<name>A0A0C2W3L5_AMAMK</name>
<dbReference type="EMBL" id="KN818482">
    <property type="protein sequence ID" value="KIL55697.1"/>
    <property type="molecule type" value="Genomic_DNA"/>
</dbReference>
<proteinExistence type="predicted"/>
<reference evidence="1 2" key="1">
    <citation type="submission" date="2014-04" db="EMBL/GenBank/DDBJ databases">
        <title>Evolutionary Origins and Diversification of the Mycorrhizal Mutualists.</title>
        <authorList>
            <consortium name="DOE Joint Genome Institute"/>
            <consortium name="Mycorrhizal Genomics Consortium"/>
            <person name="Kohler A."/>
            <person name="Kuo A."/>
            <person name="Nagy L.G."/>
            <person name="Floudas D."/>
            <person name="Copeland A."/>
            <person name="Barry K.W."/>
            <person name="Cichocki N."/>
            <person name="Veneault-Fourrey C."/>
            <person name="LaButti K."/>
            <person name="Lindquist E.A."/>
            <person name="Lipzen A."/>
            <person name="Lundell T."/>
            <person name="Morin E."/>
            <person name="Murat C."/>
            <person name="Riley R."/>
            <person name="Ohm R."/>
            <person name="Sun H."/>
            <person name="Tunlid A."/>
            <person name="Henrissat B."/>
            <person name="Grigoriev I.V."/>
            <person name="Hibbett D.S."/>
            <person name="Martin F."/>
        </authorList>
    </citation>
    <scope>NUCLEOTIDE SEQUENCE [LARGE SCALE GENOMIC DNA]</scope>
    <source>
        <strain evidence="1 2">Koide BX008</strain>
    </source>
</reference>
<dbReference type="SUPFAM" id="SSF140996">
    <property type="entry name" value="Hermes dimerisation domain"/>
    <property type="match status" value="1"/>
</dbReference>
<sequence>LERLKKKWNAAIYAFFKPTPTIEYKGKDRIHAFECIAKSCRGKGKNQRLVRRNLGTADATSTGNLRKHAIVCWGKDVVDAVGQAKSVQDARTVLKEKQGNLRDGSLVLEFERMGKGKERYSLRPPTKIESRAAHVRWMVESKRPFNLVGDAGYQHNMKTGRPEHYVPSGWTVSHDIRTVFASCRRQLAHMLQVGTG</sequence>
<dbReference type="STRING" id="946122.A0A0C2W3L5"/>
<gene>
    <name evidence="1" type="ORF">M378DRAFT_90489</name>
</gene>
<accession>A0A0C2W3L5</accession>
<evidence type="ECO:0000313" key="2">
    <source>
        <dbReference type="Proteomes" id="UP000054549"/>
    </source>
</evidence>
<dbReference type="InParanoid" id="A0A0C2W3L5"/>
<protein>
    <submittedName>
        <fullName evidence="1">Uncharacterized protein</fullName>
    </submittedName>
</protein>
<dbReference type="Proteomes" id="UP000054549">
    <property type="component" value="Unassembled WGS sequence"/>
</dbReference>
<feature type="non-terminal residue" evidence="1">
    <location>
        <position position="1"/>
    </location>
</feature>
<dbReference type="OrthoDB" id="2677917at2759"/>